<dbReference type="PANTHER" id="PTHR23501">
    <property type="entry name" value="MAJOR FACILITATOR SUPERFAMILY"/>
    <property type="match status" value="1"/>
</dbReference>
<feature type="compositionally biased region" description="Polar residues" evidence="5">
    <location>
        <begin position="629"/>
        <end position="639"/>
    </location>
</feature>
<feature type="transmembrane region" description="Helical" evidence="6">
    <location>
        <begin position="415"/>
        <end position="437"/>
    </location>
</feature>
<feature type="region of interest" description="Disordered" evidence="5">
    <location>
        <begin position="327"/>
        <end position="353"/>
    </location>
</feature>
<dbReference type="Proteomes" id="UP000007148">
    <property type="component" value="Unassembled WGS sequence"/>
</dbReference>
<evidence type="ECO:0000256" key="2">
    <source>
        <dbReference type="ARBA" id="ARBA00022692"/>
    </source>
</evidence>
<feature type="transmembrane region" description="Helical" evidence="6">
    <location>
        <begin position="598"/>
        <end position="618"/>
    </location>
</feature>
<feature type="transmembrane region" description="Helical" evidence="6">
    <location>
        <begin position="449"/>
        <end position="469"/>
    </location>
</feature>
<evidence type="ECO:0000313" key="8">
    <source>
        <dbReference type="EMBL" id="CCA75864.1"/>
    </source>
</evidence>
<comment type="subcellular location">
    <subcellularLocation>
        <location evidence="1">Membrane</location>
        <topology evidence="1">Multi-pass membrane protein</topology>
    </subcellularLocation>
</comment>
<dbReference type="OrthoDB" id="6770063at2759"/>
<dbReference type="OMA" id="HGLAYFP"/>
<dbReference type="InterPro" id="IPR011701">
    <property type="entry name" value="MFS"/>
</dbReference>
<keyword evidence="9" id="KW-1185">Reference proteome</keyword>
<comment type="caution">
    <text evidence="8">The sequence shown here is derived from an EMBL/GenBank/DDBJ whole genome shotgun (WGS) entry which is preliminary data.</text>
</comment>
<dbReference type="InParanoid" id="G4TX21"/>
<feature type="region of interest" description="Disordered" evidence="5">
    <location>
        <begin position="11"/>
        <end position="42"/>
    </location>
</feature>
<dbReference type="Pfam" id="PF07690">
    <property type="entry name" value="MFS_1"/>
    <property type="match status" value="1"/>
</dbReference>
<dbReference type="InterPro" id="IPR020846">
    <property type="entry name" value="MFS_dom"/>
</dbReference>
<feature type="transmembrane region" description="Helical" evidence="6">
    <location>
        <begin position="205"/>
        <end position="225"/>
    </location>
</feature>
<protein>
    <submittedName>
        <fullName evidence="8">Related to putative multidrug transporter</fullName>
    </submittedName>
</protein>
<dbReference type="PROSITE" id="PS50850">
    <property type="entry name" value="MFS"/>
    <property type="match status" value="1"/>
</dbReference>
<sequence length="655" mass="71596">MIRYAIRKYRERRDQPTNQDASPEQNNEAYYPPSTSQPPKQSKWEEWKPRLILMSAIILPVFLETLDYTVVATSQTNIASIFNRLDLQSYIGTAYVLGSTVFLPISASIADVWGRYWAMQAFVFFFLIGSAICTGASSMPVLLVGRGISGIGAAGLLAIVRILLADSASLDDNNAQAALMILAYTVGYSLGPVVGGLLLRTSWRWVFGINLPVCIASMILMHIILPKRSKGPQPPQRLKRLPPQIADSIQSQVGTGFWSGVQRIDIVGSLLFVALGILILLGLNWGSTEGWNQVKVIVPLAVGGFLIIIFVIWEYIVDHSTDHLVQESGGRYNSDDDEMEAQKQTKRAGNPGTRARAARFAPEFVRVTDPMLPMNMFRSFDVVATDFASMTSGMVMLGIFYFVAIFYVIVSGKDAVSAGVQLLYFAPGLGLGVMIAMRLIKIIRQPRPVILFASAILPIGVGLLSKALYENNQPQSIGFLIMTGAGVGLGFGPLSYQARFSQPEDRVAIVVASNLFFRTAGGTIGLAQLYAVMYSRVRSYIYNQVYAGHITPQDAMTISASLNNVGSSHGGGSGGGILDLPEALRNVATNAFRDGLRWAFISLIPWLVVSFVLCLFLSRIPDERLNQKPVGTQTQSSELQPIHEMEQAQPSKNHA</sequence>
<evidence type="ECO:0000256" key="4">
    <source>
        <dbReference type="ARBA" id="ARBA00023136"/>
    </source>
</evidence>
<keyword evidence="2 6" id="KW-0812">Transmembrane</keyword>
<dbReference type="SUPFAM" id="SSF103473">
    <property type="entry name" value="MFS general substrate transporter"/>
    <property type="match status" value="1"/>
</dbReference>
<reference evidence="8 9" key="1">
    <citation type="journal article" date="2011" name="PLoS Pathog.">
        <title>Endophytic Life Strategies Decoded by Genome and Transcriptome Analyses of the Mutualistic Root Symbiont Piriformospora indica.</title>
        <authorList>
            <person name="Zuccaro A."/>
            <person name="Lahrmann U."/>
            <person name="Guldener U."/>
            <person name="Langen G."/>
            <person name="Pfiffi S."/>
            <person name="Biedenkopf D."/>
            <person name="Wong P."/>
            <person name="Samans B."/>
            <person name="Grimm C."/>
            <person name="Basiewicz M."/>
            <person name="Murat C."/>
            <person name="Martin F."/>
            <person name="Kogel K.H."/>
        </authorList>
    </citation>
    <scope>NUCLEOTIDE SEQUENCE [LARGE SCALE GENOMIC DNA]</scope>
    <source>
        <strain evidence="8 9">DSM 11827</strain>
    </source>
</reference>
<dbReference type="InterPro" id="IPR036259">
    <property type="entry name" value="MFS_trans_sf"/>
</dbReference>
<feature type="region of interest" description="Disordered" evidence="5">
    <location>
        <begin position="628"/>
        <end position="655"/>
    </location>
</feature>
<feature type="transmembrane region" description="Helical" evidence="6">
    <location>
        <begin position="297"/>
        <end position="317"/>
    </location>
</feature>
<feature type="transmembrane region" description="Helical" evidence="6">
    <location>
        <begin position="51"/>
        <end position="70"/>
    </location>
</feature>
<feature type="transmembrane region" description="Helical" evidence="6">
    <location>
        <begin position="508"/>
        <end position="531"/>
    </location>
</feature>
<dbReference type="HOGENOM" id="CLU_000960_26_0_1"/>
<evidence type="ECO:0000256" key="3">
    <source>
        <dbReference type="ARBA" id="ARBA00022989"/>
    </source>
</evidence>
<feature type="transmembrane region" description="Helical" evidence="6">
    <location>
        <begin position="387"/>
        <end position="409"/>
    </location>
</feature>
<proteinExistence type="predicted"/>
<dbReference type="EMBL" id="CAFZ01000539">
    <property type="protein sequence ID" value="CCA75864.1"/>
    <property type="molecule type" value="Genomic_DNA"/>
</dbReference>
<dbReference type="PANTHER" id="PTHR23501:SF39">
    <property type="entry name" value="MULTIDRUG TRANSPORTER, PUTATIVE (AFU_ORTHOLOGUE AFUA_1G05010)-RELATED"/>
    <property type="match status" value="1"/>
</dbReference>
<evidence type="ECO:0000313" key="9">
    <source>
        <dbReference type="Proteomes" id="UP000007148"/>
    </source>
</evidence>
<dbReference type="AlphaFoldDB" id="G4TX21"/>
<evidence type="ECO:0000256" key="1">
    <source>
        <dbReference type="ARBA" id="ARBA00004141"/>
    </source>
</evidence>
<evidence type="ECO:0000259" key="7">
    <source>
        <dbReference type="PROSITE" id="PS50850"/>
    </source>
</evidence>
<feature type="transmembrane region" description="Helical" evidence="6">
    <location>
        <begin position="266"/>
        <end position="285"/>
    </location>
</feature>
<feature type="transmembrane region" description="Helical" evidence="6">
    <location>
        <begin position="177"/>
        <end position="199"/>
    </location>
</feature>
<dbReference type="eggNOG" id="KOG0254">
    <property type="taxonomic scope" value="Eukaryota"/>
</dbReference>
<evidence type="ECO:0000256" key="6">
    <source>
        <dbReference type="SAM" id="Phobius"/>
    </source>
</evidence>
<accession>G4TX21</accession>
<feature type="transmembrane region" description="Helical" evidence="6">
    <location>
        <begin position="122"/>
        <end position="142"/>
    </location>
</feature>
<keyword evidence="4 6" id="KW-0472">Membrane</keyword>
<feature type="compositionally biased region" description="Low complexity" evidence="5">
    <location>
        <begin position="32"/>
        <end position="41"/>
    </location>
</feature>
<name>G4TX21_SERID</name>
<keyword evidence="3 6" id="KW-1133">Transmembrane helix</keyword>
<gene>
    <name evidence="8" type="ORF">PIIN_09860</name>
</gene>
<dbReference type="GO" id="GO:0005886">
    <property type="term" value="C:plasma membrane"/>
    <property type="evidence" value="ECO:0007669"/>
    <property type="project" value="TreeGrafter"/>
</dbReference>
<feature type="domain" description="Major facilitator superfamily (MFS) profile" evidence="7">
    <location>
        <begin position="53"/>
        <end position="622"/>
    </location>
</feature>
<dbReference type="GO" id="GO:0022857">
    <property type="term" value="F:transmembrane transporter activity"/>
    <property type="evidence" value="ECO:0007669"/>
    <property type="project" value="InterPro"/>
</dbReference>
<dbReference type="Gene3D" id="1.20.1250.20">
    <property type="entry name" value="MFS general substrate transporter like domains"/>
    <property type="match status" value="2"/>
</dbReference>
<feature type="transmembrane region" description="Helical" evidence="6">
    <location>
        <begin position="475"/>
        <end position="496"/>
    </location>
</feature>
<organism evidence="8 9">
    <name type="scientific">Serendipita indica (strain DSM 11827)</name>
    <name type="common">Root endophyte fungus</name>
    <name type="synonym">Piriformospora indica</name>
    <dbReference type="NCBI Taxonomy" id="1109443"/>
    <lineage>
        <taxon>Eukaryota</taxon>
        <taxon>Fungi</taxon>
        <taxon>Dikarya</taxon>
        <taxon>Basidiomycota</taxon>
        <taxon>Agaricomycotina</taxon>
        <taxon>Agaricomycetes</taxon>
        <taxon>Sebacinales</taxon>
        <taxon>Serendipitaceae</taxon>
        <taxon>Serendipita</taxon>
    </lineage>
</organism>
<feature type="compositionally biased region" description="Polar residues" evidence="5">
    <location>
        <begin position="16"/>
        <end position="28"/>
    </location>
</feature>
<evidence type="ECO:0000256" key="5">
    <source>
        <dbReference type="SAM" id="MobiDB-lite"/>
    </source>
</evidence>
<feature type="transmembrane region" description="Helical" evidence="6">
    <location>
        <begin position="90"/>
        <end position="110"/>
    </location>
</feature>